<dbReference type="Proteomes" id="UP000515163">
    <property type="component" value="Unplaced"/>
</dbReference>
<feature type="domain" description="BEACH-type PH" evidence="1">
    <location>
        <begin position="192"/>
        <end position="264"/>
    </location>
</feature>
<dbReference type="RefSeq" id="XP_031555523.1">
    <property type="nucleotide sequence ID" value="XM_031699663.1"/>
</dbReference>
<dbReference type="InParanoid" id="A0A6P8HKU4"/>
<dbReference type="InterPro" id="IPR057496">
    <property type="entry name" value="FAN-like_PH"/>
</dbReference>
<dbReference type="PROSITE" id="PS51783">
    <property type="entry name" value="PH_BEACH"/>
    <property type="match status" value="1"/>
</dbReference>
<dbReference type="SUPFAM" id="SSF50729">
    <property type="entry name" value="PH domain-like"/>
    <property type="match status" value="1"/>
</dbReference>
<accession>A0A6P8HKU4</accession>
<dbReference type="GeneID" id="116292363"/>
<dbReference type="AlphaFoldDB" id="A0A6P8HKU4"/>
<protein>
    <submittedName>
        <fullName evidence="3">BEACH domain-containing protein lvsF-like</fullName>
    </submittedName>
</protein>
<feature type="non-terminal residue" evidence="3">
    <location>
        <position position="264"/>
    </location>
</feature>
<proteinExistence type="predicted"/>
<gene>
    <name evidence="3" type="primary">LOC116292363</name>
</gene>
<dbReference type="Pfam" id="PF25400">
    <property type="entry name" value="PH_FAN"/>
    <property type="match status" value="1"/>
</dbReference>
<name>A0A6P8HKU4_ACTTE</name>
<evidence type="ECO:0000259" key="1">
    <source>
        <dbReference type="PROSITE" id="PS51783"/>
    </source>
</evidence>
<keyword evidence="2" id="KW-1185">Reference proteome</keyword>
<dbReference type="OrthoDB" id="26681at2759"/>
<dbReference type="KEGG" id="aten:116292363"/>
<dbReference type="Gene3D" id="2.30.29.30">
    <property type="entry name" value="Pleckstrin-homology domain (PH domain)/Phosphotyrosine-binding domain (PTB)"/>
    <property type="match status" value="1"/>
</dbReference>
<dbReference type="InterPro" id="IPR011993">
    <property type="entry name" value="PH-like_dom_sf"/>
</dbReference>
<evidence type="ECO:0000313" key="3">
    <source>
        <dbReference type="RefSeq" id="XP_031555523.1"/>
    </source>
</evidence>
<dbReference type="InterPro" id="IPR023362">
    <property type="entry name" value="PH-BEACH_dom"/>
</dbReference>
<sequence>MADCLTFTSPSGLEPHKTKERKERFSLLLLEPGEIYFEDFSVFYYPYNVPEEEAIKRRQRGRLKMCSKSILFDPIDTSFPILKFPLRECLRIAHWTGPLLSKIDTKGDVLVIESKQVIEMKEGNIVAPYRFIREKKKYLFSFNFVALGFVLPQLEQLNRASTLTPADQLTMVNTIVQSRQSKVTFNTSWLEDFYEKIVIETSAKRITPLVCNPGRVMLTCSRLYFQPFNNADPCPVVKCKLSQISRVVKRRYLLRHVGVEIFSS</sequence>
<organism evidence="2 3">
    <name type="scientific">Actinia tenebrosa</name>
    <name type="common">Australian red waratah sea anemone</name>
    <dbReference type="NCBI Taxonomy" id="6105"/>
    <lineage>
        <taxon>Eukaryota</taxon>
        <taxon>Metazoa</taxon>
        <taxon>Cnidaria</taxon>
        <taxon>Anthozoa</taxon>
        <taxon>Hexacorallia</taxon>
        <taxon>Actiniaria</taxon>
        <taxon>Actiniidae</taxon>
        <taxon>Actinia</taxon>
    </lineage>
</organism>
<evidence type="ECO:0000313" key="2">
    <source>
        <dbReference type="Proteomes" id="UP000515163"/>
    </source>
</evidence>
<reference evidence="3" key="1">
    <citation type="submission" date="2025-08" db="UniProtKB">
        <authorList>
            <consortium name="RefSeq"/>
        </authorList>
    </citation>
    <scope>IDENTIFICATION</scope>
</reference>